<dbReference type="Gramene" id="PNT60798">
    <property type="protein sequence ID" value="PNT60798"/>
    <property type="gene ID" value="BRADI_5g05137v3"/>
</dbReference>
<evidence type="ECO:0000313" key="2">
    <source>
        <dbReference type="EMBL" id="PNT60798.1"/>
    </source>
</evidence>
<dbReference type="EMBL" id="CM000884">
    <property type="protein sequence ID" value="PNT60798.1"/>
    <property type="molecule type" value="Genomic_DNA"/>
</dbReference>
<evidence type="ECO:0008006" key="5">
    <source>
        <dbReference type="Google" id="ProtNLM"/>
    </source>
</evidence>
<name>A0A2K2CFJ9_BRADI</name>
<dbReference type="EnsemblPlants" id="PNT60798">
    <property type="protein sequence ID" value="PNT60798"/>
    <property type="gene ID" value="BRADI_5g05137v3"/>
</dbReference>
<feature type="region of interest" description="Disordered" evidence="1">
    <location>
        <begin position="202"/>
        <end position="280"/>
    </location>
</feature>
<dbReference type="OrthoDB" id="695829at2759"/>
<evidence type="ECO:0000256" key="1">
    <source>
        <dbReference type="SAM" id="MobiDB-lite"/>
    </source>
</evidence>
<reference evidence="3" key="3">
    <citation type="submission" date="2018-08" db="UniProtKB">
        <authorList>
            <consortium name="EnsemblPlants"/>
        </authorList>
    </citation>
    <scope>IDENTIFICATION</scope>
    <source>
        <strain evidence="3">cv. Bd21</strain>
    </source>
</reference>
<accession>A0A2K2CFJ9</accession>
<protein>
    <recommendedName>
        <fullName evidence="5">DUF4283 domain-containing protein</fullName>
    </recommendedName>
</protein>
<dbReference type="AlphaFoldDB" id="A0A2K2CFJ9"/>
<keyword evidence="4" id="KW-1185">Reference proteome</keyword>
<reference evidence="2 3" key="1">
    <citation type="journal article" date="2010" name="Nature">
        <title>Genome sequencing and analysis of the model grass Brachypodium distachyon.</title>
        <authorList>
            <consortium name="International Brachypodium Initiative"/>
        </authorList>
    </citation>
    <scope>NUCLEOTIDE SEQUENCE [LARGE SCALE GENOMIC DNA]</scope>
    <source>
        <strain evidence="2 3">Bd21</strain>
    </source>
</reference>
<evidence type="ECO:0000313" key="3">
    <source>
        <dbReference type="EnsemblPlants" id="PNT60798"/>
    </source>
</evidence>
<organism evidence="2">
    <name type="scientific">Brachypodium distachyon</name>
    <name type="common">Purple false brome</name>
    <name type="synonym">Trachynia distachya</name>
    <dbReference type="NCBI Taxonomy" id="15368"/>
    <lineage>
        <taxon>Eukaryota</taxon>
        <taxon>Viridiplantae</taxon>
        <taxon>Streptophyta</taxon>
        <taxon>Embryophyta</taxon>
        <taxon>Tracheophyta</taxon>
        <taxon>Spermatophyta</taxon>
        <taxon>Magnoliopsida</taxon>
        <taxon>Liliopsida</taxon>
        <taxon>Poales</taxon>
        <taxon>Poaceae</taxon>
        <taxon>BOP clade</taxon>
        <taxon>Pooideae</taxon>
        <taxon>Stipodae</taxon>
        <taxon>Brachypodieae</taxon>
        <taxon>Brachypodium</taxon>
    </lineage>
</organism>
<evidence type="ECO:0000313" key="4">
    <source>
        <dbReference type="Proteomes" id="UP000008810"/>
    </source>
</evidence>
<reference evidence="2" key="2">
    <citation type="submission" date="2017-06" db="EMBL/GenBank/DDBJ databases">
        <title>WGS assembly of Brachypodium distachyon.</title>
        <authorList>
            <consortium name="The International Brachypodium Initiative"/>
            <person name="Lucas S."/>
            <person name="Harmon-Smith M."/>
            <person name="Lail K."/>
            <person name="Tice H."/>
            <person name="Grimwood J."/>
            <person name="Bruce D."/>
            <person name="Barry K."/>
            <person name="Shu S."/>
            <person name="Lindquist E."/>
            <person name="Wang M."/>
            <person name="Pitluck S."/>
            <person name="Vogel J.P."/>
            <person name="Garvin D.F."/>
            <person name="Mockler T.C."/>
            <person name="Schmutz J."/>
            <person name="Rokhsar D."/>
            <person name="Bevan M.W."/>
        </authorList>
    </citation>
    <scope>NUCLEOTIDE SEQUENCE</scope>
    <source>
        <strain evidence="2">Bd21</strain>
    </source>
</reference>
<gene>
    <name evidence="2" type="ORF">BRADI_5g05137v3</name>
</gene>
<proteinExistence type="predicted"/>
<feature type="compositionally biased region" description="Acidic residues" evidence="1">
    <location>
        <begin position="264"/>
        <end position="280"/>
    </location>
</feature>
<dbReference type="PANTHER" id="PTHR33170:SF40">
    <property type="entry name" value="OS04G0557100 PROTEIN"/>
    <property type="match status" value="1"/>
</dbReference>
<sequence>MTMYRVADEELLMFEMPLTSSFRTKLDSGRVGMVTISGGSLSLDEMVSLLQLFVPTENFIWDVTLAEKDVFKVHFPNKAELQRMVCFGNFKVPGSPCLLTFEEWTVKVKPVWTLQDVWVLVSGIPTEVLRDFLGLWGLGSLFGVTKEVDMVYTRLHNVLRIRIACADYKRIPARRFVLIKGEGFELFFQVEAPLEVQQPADATMPDVSDSDGDGNNDNGNSSHEESDGSGKHTTNSDAAVPSGRWADMVEEDELAASAPPFAAGDDESVVIEDDQSDRWV</sequence>
<dbReference type="InParanoid" id="A0A2K2CFJ9"/>
<dbReference type="Proteomes" id="UP000008810">
    <property type="component" value="Chromosome 5"/>
</dbReference>
<dbReference type="PANTHER" id="PTHR33170">
    <property type="entry name" value="DUF4283 DOMAIN-CONTAINING PROTEIN-RELATED"/>
    <property type="match status" value="1"/>
</dbReference>